<feature type="region of interest" description="Disordered" evidence="1">
    <location>
        <begin position="1"/>
        <end position="30"/>
    </location>
</feature>
<evidence type="ECO:0000256" key="1">
    <source>
        <dbReference type="SAM" id="MobiDB-lite"/>
    </source>
</evidence>
<sequence length="84" mass="9595">MDLGIKKSPEETIQDRSLNNMESPAPRPVHRTTKEILRSHISTYRMLLSFVARCLRKVESLQLKNLFLSLPSNILDTLPLTPHG</sequence>
<gene>
    <name evidence="2" type="ORF">SAMN05192532_101768</name>
</gene>
<dbReference type="EMBL" id="FONT01000001">
    <property type="protein sequence ID" value="SFE41263.1"/>
    <property type="molecule type" value="Genomic_DNA"/>
</dbReference>
<evidence type="ECO:0000313" key="3">
    <source>
        <dbReference type="Proteomes" id="UP000199516"/>
    </source>
</evidence>
<proteinExistence type="predicted"/>
<dbReference type="Proteomes" id="UP000199516">
    <property type="component" value="Unassembled WGS sequence"/>
</dbReference>
<accession>A0A1I2AE45</accession>
<organism evidence="2 3">
    <name type="scientific">Alteribacillus iranensis</name>
    <dbReference type="NCBI Taxonomy" id="930128"/>
    <lineage>
        <taxon>Bacteria</taxon>
        <taxon>Bacillati</taxon>
        <taxon>Bacillota</taxon>
        <taxon>Bacilli</taxon>
        <taxon>Bacillales</taxon>
        <taxon>Bacillaceae</taxon>
        <taxon>Alteribacillus</taxon>
    </lineage>
</organism>
<keyword evidence="3" id="KW-1185">Reference proteome</keyword>
<dbReference type="STRING" id="930128.SAMN05192532_101768"/>
<name>A0A1I2AE45_9BACI</name>
<protein>
    <submittedName>
        <fullName evidence="2">Uncharacterized protein</fullName>
    </submittedName>
</protein>
<evidence type="ECO:0000313" key="2">
    <source>
        <dbReference type="EMBL" id="SFE41263.1"/>
    </source>
</evidence>
<dbReference type="AlphaFoldDB" id="A0A1I2AE45"/>
<reference evidence="2 3" key="1">
    <citation type="submission" date="2016-10" db="EMBL/GenBank/DDBJ databases">
        <authorList>
            <person name="de Groot N.N."/>
        </authorList>
    </citation>
    <scope>NUCLEOTIDE SEQUENCE [LARGE SCALE GENOMIC DNA]</scope>
    <source>
        <strain evidence="2 3">DSM 23995</strain>
    </source>
</reference>
<feature type="compositionally biased region" description="Basic and acidic residues" evidence="1">
    <location>
        <begin position="1"/>
        <end position="14"/>
    </location>
</feature>